<dbReference type="PRINTS" id="PR00385">
    <property type="entry name" value="P450"/>
</dbReference>
<accession>A0ABQ8VHK9</accession>
<keyword evidence="11" id="KW-1185">Reference proteome</keyword>
<keyword evidence="8 9" id="KW-0503">Monooxygenase</keyword>
<dbReference type="InterPro" id="IPR017972">
    <property type="entry name" value="Cyt_P450_CS"/>
</dbReference>
<keyword evidence="7 9" id="KW-0408">Iron</keyword>
<dbReference type="PROSITE" id="PS00086">
    <property type="entry name" value="CYTOCHROME_P450"/>
    <property type="match status" value="1"/>
</dbReference>
<dbReference type="EMBL" id="JANVFT010000032">
    <property type="protein sequence ID" value="KAJ4494420.1"/>
    <property type="molecule type" value="Genomic_DNA"/>
</dbReference>
<comment type="similarity">
    <text evidence="3 9">Belongs to the cytochrome P450 family.</text>
</comment>
<dbReference type="SUPFAM" id="SSF48264">
    <property type="entry name" value="Cytochrome P450"/>
    <property type="match status" value="1"/>
</dbReference>
<dbReference type="InterPro" id="IPR036396">
    <property type="entry name" value="Cyt_P450_sf"/>
</dbReference>
<dbReference type="InterPro" id="IPR050364">
    <property type="entry name" value="Cytochrome_P450_fung"/>
</dbReference>
<dbReference type="CDD" id="cd11065">
    <property type="entry name" value="CYP64-like"/>
    <property type="match status" value="1"/>
</dbReference>
<dbReference type="Gene3D" id="1.10.630.10">
    <property type="entry name" value="Cytochrome P450"/>
    <property type="match status" value="1"/>
</dbReference>
<keyword evidence="4 9" id="KW-0349">Heme</keyword>
<evidence type="ECO:0000256" key="9">
    <source>
        <dbReference type="RuleBase" id="RU000461"/>
    </source>
</evidence>
<evidence type="ECO:0000256" key="1">
    <source>
        <dbReference type="ARBA" id="ARBA00001971"/>
    </source>
</evidence>
<name>A0ABQ8VHK9_9AGAR</name>
<comment type="pathway">
    <text evidence="2">Secondary metabolite biosynthesis.</text>
</comment>
<evidence type="ECO:0000256" key="2">
    <source>
        <dbReference type="ARBA" id="ARBA00005179"/>
    </source>
</evidence>
<dbReference type="Proteomes" id="UP001150217">
    <property type="component" value="Unassembled WGS sequence"/>
</dbReference>
<evidence type="ECO:0000256" key="4">
    <source>
        <dbReference type="ARBA" id="ARBA00022617"/>
    </source>
</evidence>
<dbReference type="InterPro" id="IPR001128">
    <property type="entry name" value="Cyt_P450"/>
</dbReference>
<protein>
    <submittedName>
        <fullName evidence="10">Cytochrome P450</fullName>
    </submittedName>
</protein>
<proteinExistence type="inferred from homology"/>
<keyword evidence="5 9" id="KW-0479">Metal-binding</keyword>
<evidence type="ECO:0000256" key="7">
    <source>
        <dbReference type="ARBA" id="ARBA00023004"/>
    </source>
</evidence>
<comment type="cofactor">
    <cofactor evidence="1">
        <name>heme</name>
        <dbReference type="ChEBI" id="CHEBI:30413"/>
    </cofactor>
</comment>
<sequence length="540" mass="60132">MILELLSSLSRTTVLPLAGLSIILYIISKRIKASTSLPLPPGPPADSIWGNSFDAAFCYRRFELWTQEYGPVFSLRQGIPGQKTLSFGGTRTIIIGRHRAAIEIMEKHGADISDRPNSVAAGDTLSGGMRILLIKSGDKFKKLRKALQSHLQPKSIASYHPVLTQSARQHMFDIIEEHNATSKGTSSFVSTRHQDHARRYAAAVVMALAYGKVPHSYEDPEVQAVNRCLTRLGYAMRPGAWKVDVLPFLKYIPGYLNELKVGHEEELGLFKSQLQEVREKMARREEIPASFGKYLIETQPMLGLSDDETAYLAGSMFGAGSDTSASAISVALMAATCYPEAQRVIQDELDGVIGRGRPPTFSDQDSLPQTMAFVHESFRWRPVTSGGFPHRATKDVIWQGYLIPKGSTVIGNVWSVGRDPDLFPDPERFDHTRWIATNEKGQVKLRDDLKSYPFGFGRRVCPGQHMATASTFLNLALVLWAFNLTSDVKNPIDTYAFTESANAHPMPFNIVFTPRVSVKQGDREEKGWDILKEAFETYGF</sequence>
<dbReference type="InterPro" id="IPR002401">
    <property type="entry name" value="Cyt_P450_E_grp-I"/>
</dbReference>
<comment type="caution">
    <text evidence="10">The sequence shown here is derived from an EMBL/GenBank/DDBJ whole genome shotgun (WGS) entry which is preliminary data.</text>
</comment>
<reference evidence="10" key="1">
    <citation type="submission" date="2022-08" db="EMBL/GenBank/DDBJ databases">
        <title>A Global Phylogenomic Analysis of the Shiitake Genus Lentinula.</title>
        <authorList>
            <consortium name="DOE Joint Genome Institute"/>
            <person name="Sierra-Patev S."/>
            <person name="Min B."/>
            <person name="Naranjo-Ortiz M."/>
            <person name="Looney B."/>
            <person name="Konkel Z."/>
            <person name="Slot J.C."/>
            <person name="Sakamoto Y."/>
            <person name="Steenwyk J.L."/>
            <person name="Rokas A."/>
            <person name="Carro J."/>
            <person name="Camarero S."/>
            <person name="Ferreira P."/>
            <person name="Molpeceres G."/>
            <person name="Ruiz-Duenas F.J."/>
            <person name="Serrano A."/>
            <person name="Henrissat B."/>
            <person name="Drula E."/>
            <person name="Hughes K.W."/>
            <person name="Mata J.L."/>
            <person name="Ishikawa N.K."/>
            <person name="Vargas-Isla R."/>
            <person name="Ushijima S."/>
            <person name="Smith C.A."/>
            <person name="Ahrendt S."/>
            <person name="Andreopoulos W."/>
            <person name="He G."/>
            <person name="Labutti K."/>
            <person name="Lipzen A."/>
            <person name="Ng V."/>
            <person name="Riley R."/>
            <person name="Sandor L."/>
            <person name="Barry K."/>
            <person name="Martinez A.T."/>
            <person name="Xiao Y."/>
            <person name="Gibbons J.G."/>
            <person name="Terashima K."/>
            <person name="Grigoriev I.V."/>
            <person name="Hibbett D.S."/>
        </authorList>
    </citation>
    <scope>NUCLEOTIDE SEQUENCE</scope>
    <source>
        <strain evidence="10">RHP3577 ss4</strain>
    </source>
</reference>
<dbReference type="Pfam" id="PF00067">
    <property type="entry name" value="p450"/>
    <property type="match status" value="1"/>
</dbReference>
<evidence type="ECO:0000313" key="10">
    <source>
        <dbReference type="EMBL" id="KAJ4494420.1"/>
    </source>
</evidence>
<organism evidence="10 11">
    <name type="scientific">Lentinula lateritia</name>
    <dbReference type="NCBI Taxonomy" id="40482"/>
    <lineage>
        <taxon>Eukaryota</taxon>
        <taxon>Fungi</taxon>
        <taxon>Dikarya</taxon>
        <taxon>Basidiomycota</taxon>
        <taxon>Agaricomycotina</taxon>
        <taxon>Agaricomycetes</taxon>
        <taxon>Agaricomycetidae</taxon>
        <taxon>Agaricales</taxon>
        <taxon>Marasmiineae</taxon>
        <taxon>Omphalotaceae</taxon>
        <taxon>Lentinula</taxon>
    </lineage>
</organism>
<evidence type="ECO:0000256" key="5">
    <source>
        <dbReference type="ARBA" id="ARBA00022723"/>
    </source>
</evidence>
<gene>
    <name evidence="10" type="ORF">C8R41DRAFT_866661</name>
</gene>
<dbReference type="PRINTS" id="PR00463">
    <property type="entry name" value="EP450I"/>
</dbReference>
<dbReference type="PANTHER" id="PTHR46300">
    <property type="entry name" value="P450, PUTATIVE (EUROFUNG)-RELATED-RELATED"/>
    <property type="match status" value="1"/>
</dbReference>
<evidence type="ECO:0000256" key="8">
    <source>
        <dbReference type="ARBA" id="ARBA00023033"/>
    </source>
</evidence>
<evidence type="ECO:0000256" key="3">
    <source>
        <dbReference type="ARBA" id="ARBA00010617"/>
    </source>
</evidence>
<dbReference type="PANTHER" id="PTHR46300:SF1">
    <property type="entry name" value="P450, PUTATIVE (EUROFUNG)-RELATED"/>
    <property type="match status" value="1"/>
</dbReference>
<evidence type="ECO:0000256" key="6">
    <source>
        <dbReference type="ARBA" id="ARBA00023002"/>
    </source>
</evidence>
<evidence type="ECO:0000313" key="11">
    <source>
        <dbReference type="Proteomes" id="UP001150217"/>
    </source>
</evidence>
<keyword evidence="6 9" id="KW-0560">Oxidoreductase</keyword>